<dbReference type="Proteomes" id="UP000609121">
    <property type="component" value="Unassembled WGS sequence"/>
</dbReference>
<sequence>MQHELPDAQDRRSSIRPYSRVAILGGGSWGTAIAAIARRAGREVTIWARDPDVARGINDSARNEKYLPGIPLPEGIAAYTDLAGAVRDAEAIFLVTPSHSIRDMARQLNPLLHRLTPIVVCAKGIEADTGLLMSSVVEEELPGHAVGALSGPTFAAEAARGDYTAATLAFDFRTIDRIHPEHSPAARLAVSLGCESFRPYLSDDLAGLETAGAMKNVVAIACGMMTGVGFAENTRAALIARGLAEIQLVTLALGGRTDTVLGMGGVGDLTLTCNSRTSRNMSLGLQLGEGKARAACFDGKPVVVEGERNARSVHDLARRLNLTLPVCDTVYRILHEGADLRESFAALWSRPLEAEPAAMSVEIPHPVSLEA</sequence>
<organism evidence="18 19">
    <name type="scientific">Mangrovicoccus algicola</name>
    <dbReference type="NCBI Taxonomy" id="2771008"/>
    <lineage>
        <taxon>Bacteria</taxon>
        <taxon>Pseudomonadati</taxon>
        <taxon>Pseudomonadota</taxon>
        <taxon>Alphaproteobacteria</taxon>
        <taxon>Rhodobacterales</taxon>
        <taxon>Paracoccaceae</taxon>
        <taxon>Mangrovicoccus</taxon>
    </lineage>
</organism>
<feature type="binding site" evidence="13">
    <location>
        <position position="155"/>
    </location>
    <ligand>
        <name>NAD(+)</name>
        <dbReference type="ChEBI" id="CHEBI:57540"/>
    </ligand>
</feature>
<feature type="domain" description="Glycerol-3-phosphate dehydrogenase NAD-dependent N-terminal" evidence="16">
    <location>
        <begin position="21"/>
        <end position="170"/>
    </location>
</feature>
<dbReference type="GO" id="GO:0006650">
    <property type="term" value="P:glycerophospholipid metabolic process"/>
    <property type="evidence" value="ECO:0007669"/>
    <property type="project" value="UniProtKB-UniRule"/>
</dbReference>
<dbReference type="UniPathway" id="UPA00940"/>
<evidence type="ECO:0000256" key="6">
    <source>
        <dbReference type="ARBA" id="ARBA00023027"/>
    </source>
</evidence>
<proteinExistence type="inferred from homology"/>
<evidence type="ECO:0000256" key="2">
    <source>
        <dbReference type="ARBA" id="ARBA00022516"/>
    </source>
</evidence>
<feature type="domain" description="Glycerol-3-phosphate dehydrogenase NAD-dependent C-terminal" evidence="17">
    <location>
        <begin position="204"/>
        <end position="343"/>
    </location>
</feature>
<feature type="binding site" evidence="10">
    <location>
        <position position="268"/>
    </location>
    <ligand>
        <name>sn-glycerol 3-phosphate</name>
        <dbReference type="ChEBI" id="CHEBI:57597"/>
    </ligand>
</feature>
<evidence type="ECO:0000256" key="15">
    <source>
        <dbReference type="RuleBase" id="RU000439"/>
    </source>
</evidence>
<dbReference type="Pfam" id="PF01210">
    <property type="entry name" value="NAD_Gly3P_dh_N"/>
    <property type="match status" value="1"/>
</dbReference>
<keyword evidence="3 10" id="KW-0547">Nucleotide-binding</keyword>
<feature type="binding site" evidence="10">
    <location>
        <position position="279"/>
    </location>
    <ligand>
        <name>NADPH</name>
        <dbReference type="ChEBI" id="CHEBI:57783"/>
    </ligand>
</feature>
<keyword evidence="6 10" id="KW-0520">NAD</keyword>
<dbReference type="GO" id="GO:0008654">
    <property type="term" value="P:phospholipid biosynthetic process"/>
    <property type="evidence" value="ECO:0007669"/>
    <property type="project" value="UniProtKB-KW"/>
</dbReference>
<dbReference type="FunFam" id="3.40.50.720:FF:000019">
    <property type="entry name" value="Glycerol-3-phosphate dehydrogenase [NAD(P)+]"/>
    <property type="match status" value="1"/>
</dbReference>
<reference evidence="18" key="1">
    <citation type="submission" date="2020-09" db="EMBL/GenBank/DDBJ databases">
        <title>A novel bacterium of genus Mangrovicoccus, isolated from South China Sea.</title>
        <authorList>
            <person name="Huang H."/>
            <person name="Mo K."/>
            <person name="Hu Y."/>
        </authorList>
    </citation>
    <scope>NUCLEOTIDE SEQUENCE</scope>
    <source>
        <strain evidence="18">HB182678</strain>
    </source>
</reference>
<dbReference type="GO" id="GO:0051287">
    <property type="term" value="F:NAD binding"/>
    <property type="evidence" value="ECO:0007669"/>
    <property type="project" value="InterPro"/>
</dbReference>
<evidence type="ECO:0000259" key="16">
    <source>
        <dbReference type="Pfam" id="PF01210"/>
    </source>
</evidence>
<comment type="similarity">
    <text evidence="1 10 14">Belongs to the NAD-dependent glycerol-3-phosphate dehydrogenase family.</text>
</comment>
<evidence type="ECO:0000256" key="7">
    <source>
        <dbReference type="ARBA" id="ARBA00023098"/>
    </source>
</evidence>
<keyword evidence="8 10" id="KW-0594">Phospholipid biosynthesis</keyword>
<feature type="binding site" evidence="12">
    <location>
        <begin position="279"/>
        <end position="280"/>
    </location>
    <ligand>
        <name>substrate</name>
    </ligand>
</feature>
<gene>
    <name evidence="10" type="primary">gpsA</name>
    <name evidence="18" type="ORF">ICN82_09465</name>
</gene>
<dbReference type="HAMAP" id="MF_00394">
    <property type="entry name" value="NAD_Glyc3P_dehydrog"/>
    <property type="match status" value="1"/>
</dbReference>
<evidence type="ECO:0000256" key="5">
    <source>
        <dbReference type="ARBA" id="ARBA00023002"/>
    </source>
</evidence>
<keyword evidence="19" id="KW-1185">Reference proteome</keyword>
<feature type="binding site" evidence="12">
    <location>
        <position position="123"/>
    </location>
    <ligand>
        <name>substrate</name>
    </ligand>
</feature>
<dbReference type="SUPFAM" id="SSF48179">
    <property type="entry name" value="6-phosphogluconate dehydrogenase C-terminal domain-like"/>
    <property type="match status" value="1"/>
</dbReference>
<accession>A0A8J7CZT9</accession>
<protein>
    <recommendedName>
        <fullName evidence="10">Glycerol-3-phosphate dehydrogenase [NAD(P)+]</fullName>
        <ecNumber evidence="10">1.1.1.94</ecNumber>
    </recommendedName>
    <alternativeName>
        <fullName evidence="10">NAD(P)(+)-dependent glycerol-3-phosphate dehydrogenase</fullName>
    </alternativeName>
    <alternativeName>
        <fullName evidence="10">NAD(P)H-dependent dihydroxyacetone-phosphate reductase</fullName>
    </alternativeName>
</protein>
<dbReference type="GO" id="GO:0047952">
    <property type="term" value="F:glycerol-3-phosphate dehydrogenase [NAD(P)+] activity"/>
    <property type="evidence" value="ECO:0007669"/>
    <property type="project" value="UniProtKB-UniRule"/>
</dbReference>
<evidence type="ECO:0000256" key="1">
    <source>
        <dbReference type="ARBA" id="ARBA00011009"/>
    </source>
</evidence>
<dbReference type="GO" id="GO:0046168">
    <property type="term" value="P:glycerol-3-phosphate catabolic process"/>
    <property type="evidence" value="ECO:0007669"/>
    <property type="project" value="InterPro"/>
</dbReference>
<dbReference type="Gene3D" id="1.10.1040.10">
    <property type="entry name" value="N-(1-d-carboxylethyl)-l-norvaline Dehydrogenase, domain 2"/>
    <property type="match status" value="1"/>
</dbReference>
<dbReference type="InterPro" id="IPR013328">
    <property type="entry name" value="6PGD_dom2"/>
</dbReference>
<evidence type="ECO:0000256" key="4">
    <source>
        <dbReference type="ARBA" id="ARBA00022857"/>
    </source>
</evidence>
<feature type="binding site" evidence="10">
    <location>
        <position position="66"/>
    </location>
    <ligand>
        <name>NADPH</name>
        <dbReference type="ChEBI" id="CHEBI:57783"/>
    </ligand>
</feature>
<dbReference type="NCBIfam" id="NF000942">
    <property type="entry name" value="PRK00094.1-4"/>
    <property type="match status" value="1"/>
</dbReference>
<keyword evidence="2 10" id="KW-0444">Lipid biosynthesis</keyword>
<feature type="binding site" evidence="10">
    <location>
        <position position="151"/>
    </location>
    <ligand>
        <name>sn-glycerol 3-phosphate</name>
        <dbReference type="ChEBI" id="CHEBI:57597"/>
    </ligand>
</feature>
<evidence type="ECO:0000256" key="8">
    <source>
        <dbReference type="ARBA" id="ARBA00023209"/>
    </source>
</evidence>
<comment type="caution">
    <text evidence="18">The sequence shown here is derived from an EMBL/GenBank/DDBJ whole genome shotgun (WGS) entry which is preliminary data.</text>
</comment>
<dbReference type="Pfam" id="PF07479">
    <property type="entry name" value="NAD_Gly3P_dh_C"/>
    <property type="match status" value="1"/>
</dbReference>
<dbReference type="PRINTS" id="PR00077">
    <property type="entry name" value="GPDHDRGNASE"/>
</dbReference>
<feature type="binding site" evidence="13">
    <location>
        <begin position="25"/>
        <end position="30"/>
    </location>
    <ligand>
        <name>NAD(+)</name>
        <dbReference type="ChEBI" id="CHEBI:57540"/>
    </ligand>
</feature>
<feature type="binding site" evidence="10">
    <location>
        <position position="303"/>
    </location>
    <ligand>
        <name>NADPH</name>
        <dbReference type="ChEBI" id="CHEBI:57783"/>
    </ligand>
</feature>
<dbReference type="EMBL" id="JACVXA010000022">
    <property type="protein sequence ID" value="MBE3638428.1"/>
    <property type="molecule type" value="Genomic_DNA"/>
</dbReference>
<keyword evidence="5 10" id="KW-0560">Oxidoreductase</keyword>
<feature type="binding site" evidence="10">
    <location>
        <position position="123"/>
    </location>
    <ligand>
        <name>NADPH</name>
        <dbReference type="ChEBI" id="CHEBI:57783"/>
    </ligand>
</feature>
<dbReference type="RefSeq" id="WP_193182019.1">
    <property type="nucleotide sequence ID" value="NZ_JACVXA010000022.1"/>
</dbReference>
<dbReference type="GO" id="GO:0005975">
    <property type="term" value="P:carbohydrate metabolic process"/>
    <property type="evidence" value="ECO:0007669"/>
    <property type="project" value="InterPro"/>
</dbReference>
<feature type="binding site" evidence="10">
    <location>
        <position position="305"/>
    </location>
    <ligand>
        <name>NADPH</name>
        <dbReference type="ChEBI" id="CHEBI:57783"/>
    </ligand>
</feature>
<feature type="binding site" evidence="13">
    <location>
        <position position="279"/>
    </location>
    <ligand>
        <name>NAD(+)</name>
        <dbReference type="ChEBI" id="CHEBI:57540"/>
    </ligand>
</feature>
<dbReference type="PANTHER" id="PTHR11728">
    <property type="entry name" value="GLYCEROL-3-PHOSPHATE DEHYDROGENASE"/>
    <property type="match status" value="1"/>
</dbReference>
<dbReference type="PANTHER" id="PTHR11728:SF1">
    <property type="entry name" value="GLYCEROL-3-PHOSPHATE DEHYDROGENASE [NAD(+)] 2, CHLOROPLASTIC"/>
    <property type="match status" value="1"/>
</dbReference>
<feature type="binding site" evidence="10">
    <location>
        <position position="28"/>
    </location>
    <ligand>
        <name>NADPH</name>
        <dbReference type="ChEBI" id="CHEBI:57783"/>
    </ligand>
</feature>
<comment type="caution">
    <text evidence="10">Lacks conserved residue(s) required for the propagation of feature annotation.</text>
</comment>
<evidence type="ECO:0000256" key="11">
    <source>
        <dbReference type="PIRSR" id="PIRSR000114-1"/>
    </source>
</evidence>
<feature type="binding site" evidence="10">
    <location>
        <position position="123"/>
    </location>
    <ligand>
        <name>sn-glycerol 3-phosphate</name>
        <dbReference type="ChEBI" id="CHEBI:57597"/>
    </ligand>
</feature>
<evidence type="ECO:0000256" key="10">
    <source>
        <dbReference type="HAMAP-Rule" id="MF_00394"/>
    </source>
</evidence>
<dbReference type="GO" id="GO:0046167">
    <property type="term" value="P:glycerol-3-phosphate biosynthetic process"/>
    <property type="evidence" value="ECO:0007669"/>
    <property type="project" value="UniProtKB-UniRule"/>
</dbReference>
<evidence type="ECO:0000256" key="12">
    <source>
        <dbReference type="PIRSR" id="PIRSR000114-2"/>
    </source>
</evidence>
<feature type="binding site" evidence="10">
    <location>
        <position position="278"/>
    </location>
    <ligand>
        <name>sn-glycerol 3-phosphate</name>
        <dbReference type="ChEBI" id="CHEBI:57597"/>
    </ligand>
</feature>
<feature type="binding site" evidence="10">
    <location>
        <position position="49"/>
    </location>
    <ligand>
        <name>NADPH</name>
        <dbReference type="ChEBI" id="CHEBI:57783"/>
    </ligand>
</feature>
<feature type="binding site" evidence="10">
    <location>
        <position position="29"/>
    </location>
    <ligand>
        <name>NADPH</name>
        <dbReference type="ChEBI" id="CHEBI:57783"/>
    </ligand>
</feature>
<evidence type="ECO:0000313" key="18">
    <source>
        <dbReference type="EMBL" id="MBE3638428.1"/>
    </source>
</evidence>
<dbReference type="InterPro" id="IPR036291">
    <property type="entry name" value="NAD(P)-bd_dom_sf"/>
</dbReference>
<dbReference type="InterPro" id="IPR011128">
    <property type="entry name" value="G3P_DH_NAD-dep_N"/>
</dbReference>
<evidence type="ECO:0000256" key="14">
    <source>
        <dbReference type="RuleBase" id="RU000437"/>
    </source>
</evidence>
<evidence type="ECO:0000259" key="17">
    <source>
        <dbReference type="Pfam" id="PF07479"/>
    </source>
</evidence>
<evidence type="ECO:0000256" key="9">
    <source>
        <dbReference type="ARBA" id="ARBA00023264"/>
    </source>
</evidence>
<keyword evidence="10" id="KW-0963">Cytoplasm</keyword>
<feature type="binding site" evidence="10">
    <location>
        <position position="155"/>
    </location>
    <ligand>
        <name>NADPH</name>
        <dbReference type="ChEBI" id="CHEBI:57783"/>
    </ligand>
</feature>
<dbReference type="GO" id="GO:0005829">
    <property type="term" value="C:cytosol"/>
    <property type="evidence" value="ECO:0007669"/>
    <property type="project" value="TreeGrafter"/>
</dbReference>
<keyword evidence="4 10" id="KW-0521">NADP</keyword>
<feature type="binding site" evidence="10">
    <location>
        <position position="280"/>
    </location>
    <ligand>
        <name>sn-glycerol 3-phosphate</name>
        <dbReference type="ChEBI" id="CHEBI:57597"/>
    </ligand>
</feature>
<feature type="active site" description="Proton acceptor" evidence="10 11">
    <location>
        <position position="215"/>
    </location>
</feature>
<keyword evidence="9 10" id="KW-1208">Phospholipid metabolism</keyword>
<keyword evidence="7 10" id="KW-0443">Lipid metabolism</keyword>
<comment type="subcellular location">
    <subcellularLocation>
        <location evidence="10">Cytoplasm</location>
    </subcellularLocation>
</comment>
<comment type="catalytic activity">
    <reaction evidence="10">
        <text>sn-glycerol 3-phosphate + NAD(+) = dihydroxyacetone phosphate + NADH + H(+)</text>
        <dbReference type="Rhea" id="RHEA:11092"/>
        <dbReference type="ChEBI" id="CHEBI:15378"/>
        <dbReference type="ChEBI" id="CHEBI:57540"/>
        <dbReference type="ChEBI" id="CHEBI:57597"/>
        <dbReference type="ChEBI" id="CHEBI:57642"/>
        <dbReference type="ChEBI" id="CHEBI:57945"/>
        <dbReference type="EC" id="1.1.1.94"/>
    </reaction>
</comment>
<feature type="binding site" evidence="10">
    <location>
        <position position="215"/>
    </location>
    <ligand>
        <name>sn-glycerol 3-phosphate</name>
        <dbReference type="ChEBI" id="CHEBI:57597"/>
    </ligand>
</feature>
<comment type="pathway">
    <text evidence="10">Membrane lipid metabolism; glycerophospholipid metabolism.</text>
</comment>
<dbReference type="NCBIfam" id="NF000940">
    <property type="entry name" value="PRK00094.1-2"/>
    <property type="match status" value="1"/>
</dbReference>
<dbReference type="Gene3D" id="3.40.50.720">
    <property type="entry name" value="NAD(P)-binding Rossmann-like Domain"/>
    <property type="match status" value="1"/>
</dbReference>
<comment type="function">
    <text evidence="10">Catalyzes the reduction of the glycolytic intermediate dihydroxyacetone phosphate (DHAP) to sn-glycerol 3-phosphate (G3P), the key precursor for phospholipid synthesis.</text>
</comment>
<dbReference type="PIRSF" id="PIRSF000114">
    <property type="entry name" value="Glycerol-3-P_dh"/>
    <property type="match status" value="1"/>
</dbReference>
<evidence type="ECO:0000313" key="19">
    <source>
        <dbReference type="Proteomes" id="UP000609121"/>
    </source>
</evidence>
<dbReference type="AlphaFoldDB" id="A0A8J7CZT9"/>
<dbReference type="PROSITE" id="PS00957">
    <property type="entry name" value="NAD_G3PDH"/>
    <property type="match status" value="1"/>
</dbReference>
<dbReference type="EC" id="1.1.1.94" evidence="10"/>
<feature type="binding site" evidence="10">
    <location>
        <position position="153"/>
    </location>
    <ligand>
        <name>sn-glycerol 3-phosphate</name>
        <dbReference type="ChEBI" id="CHEBI:57597"/>
    </ligand>
</feature>
<comment type="catalytic activity">
    <reaction evidence="10 15">
        <text>sn-glycerol 3-phosphate + NADP(+) = dihydroxyacetone phosphate + NADPH + H(+)</text>
        <dbReference type="Rhea" id="RHEA:11096"/>
        <dbReference type="ChEBI" id="CHEBI:15378"/>
        <dbReference type="ChEBI" id="CHEBI:57597"/>
        <dbReference type="ChEBI" id="CHEBI:57642"/>
        <dbReference type="ChEBI" id="CHEBI:57783"/>
        <dbReference type="ChEBI" id="CHEBI:58349"/>
        <dbReference type="EC" id="1.1.1.94"/>
    </reaction>
</comment>
<evidence type="ECO:0000256" key="13">
    <source>
        <dbReference type="PIRSR" id="PIRSR000114-3"/>
    </source>
</evidence>
<name>A0A8J7CZT9_9RHOB</name>
<dbReference type="InterPro" id="IPR006168">
    <property type="entry name" value="G3P_DH_NAD-dep"/>
</dbReference>
<dbReference type="InterPro" id="IPR008927">
    <property type="entry name" value="6-PGluconate_DH-like_C_sf"/>
</dbReference>
<dbReference type="SUPFAM" id="SSF51735">
    <property type="entry name" value="NAD(P)-binding Rossmann-fold domains"/>
    <property type="match status" value="1"/>
</dbReference>
<dbReference type="InterPro" id="IPR006109">
    <property type="entry name" value="G3P_DH_NAD-dep_C"/>
</dbReference>
<evidence type="ECO:0000256" key="3">
    <source>
        <dbReference type="ARBA" id="ARBA00022741"/>
    </source>
</evidence>
<feature type="binding site" evidence="10">
    <location>
        <position position="279"/>
    </location>
    <ligand>
        <name>sn-glycerol 3-phosphate</name>
        <dbReference type="ChEBI" id="CHEBI:57597"/>
    </ligand>
</feature>